<reference evidence="2" key="1">
    <citation type="submission" date="2016-10" db="EMBL/GenBank/DDBJ databases">
        <title>Sequence of Gallionella enrichment culture.</title>
        <authorList>
            <person name="Poehlein A."/>
            <person name="Muehling M."/>
            <person name="Daniel R."/>
        </authorList>
    </citation>
    <scope>NUCLEOTIDE SEQUENCE</scope>
</reference>
<accession>A0A1J5R676</accession>
<feature type="compositionally biased region" description="Basic and acidic residues" evidence="1">
    <location>
        <begin position="24"/>
        <end position="36"/>
    </location>
</feature>
<sequence>MSHSKIQTESGFDVGTSPHGLSADLRRTYQETRSADGSDSLVDGVAHAPQVAAIAATEAAGQPQWFFLTEDQRTHLSYAALCQIFDLEESDESEEPSVLEAIRLLNEARHILEQGRPA</sequence>
<evidence type="ECO:0000256" key="1">
    <source>
        <dbReference type="SAM" id="MobiDB-lite"/>
    </source>
</evidence>
<dbReference type="AlphaFoldDB" id="A0A1J5R676"/>
<protein>
    <submittedName>
        <fullName evidence="2">Uncharacterized protein</fullName>
    </submittedName>
</protein>
<comment type="caution">
    <text evidence="2">The sequence shown here is derived from an EMBL/GenBank/DDBJ whole genome shotgun (WGS) entry which is preliminary data.</text>
</comment>
<feature type="compositionally biased region" description="Polar residues" evidence="1">
    <location>
        <begin position="1"/>
        <end position="10"/>
    </location>
</feature>
<gene>
    <name evidence="2" type="ORF">GALL_305820</name>
</gene>
<proteinExistence type="predicted"/>
<dbReference type="EMBL" id="MLJW01000417">
    <property type="protein sequence ID" value="OIQ87532.1"/>
    <property type="molecule type" value="Genomic_DNA"/>
</dbReference>
<name>A0A1J5R676_9ZZZZ</name>
<evidence type="ECO:0000313" key="2">
    <source>
        <dbReference type="EMBL" id="OIQ87532.1"/>
    </source>
</evidence>
<feature type="region of interest" description="Disordered" evidence="1">
    <location>
        <begin position="1"/>
        <end position="41"/>
    </location>
</feature>
<organism evidence="2">
    <name type="scientific">mine drainage metagenome</name>
    <dbReference type="NCBI Taxonomy" id="410659"/>
    <lineage>
        <taxon>unclassified sequences</taxon>
        <taxon>metagenomes</taxon>
        <taxon>ecological metagenomes</taxon>
    </lineage>
</organism>